<protein>
    <submittedName>
        <fullName evidence="2">SMI1/KNR4 family protein</fullName>
    </submittedName>
</protein>
<accession>A0ABT7E3Y7</accession>
<dbReference type="Pfam" id="PF09346">
    <property type="entry name" value="SMI1_KNR4"/>
    <property type="match status" value="1"/>
</dbReference>
<dbReference type="RefSeq" id="WP_284103338.1">
    <property type="nucleotide sequence ID" value="NZ_JARRAF010000091.1"/>
</dbReference>
<feature type="domain" description="Knr4/Smi1-like" evidence="1">
    <location>
        <begin position="23"/>
        <end position="140"/>
    </location>
</feature>
<gene>
    <name evidence="2" type="ORF">PZA18_23545</name>
</gene>
<organism evidence="2 3">
    <name type="scientific">Parachitinimonas caeni</name>
    <dbReference type="NCBI Taxonomy" id="3031301"/>
    <lineage>
        <taxon>Bacteria</taxon>
        <taxon>Pseudomonadati</taxon>
        <taxon>Pseudomonadota</taxon>
        <taxon>Betaproteobacteria</taxon>
        <taxon>Neisseriales</taxon>
        <taxon>Chitinibacteraceae</taxon>
        <taxon>Parachitinimonas</taxon>
    </lineage>
</organism>
<dbReference type="Proteomes" id="UP001172778">
    <property type="component" value="Unassembled WGS sequence"/>
</dbReference>
<dbReference type="EMBL" id="JARRAF010000091">
    <property type="protein sequence ID" value="MDK2127018.1"/>
    <property type="molecule type" value="Genomic_DNA"/>
</dbReference>
<dbReference type="Gene3D" id="3.40.1580.10">
    <property type="entry name" value="SMI1/KNR4-like"/>
    <property type="match status" value="1"/>
</dbReference>
<proteinExistence type="predicted"/>
<dbReference type="InterPro" id="IPR037883">
    <property type="entry name" value="Knr4/Smi1-like_sf"/>
</dbReference>
<dbReference type="SUPFAM" id="SSF160631">
    <property type="entry name" value="SMI1/KNR4-like"/>
    <property type="match status" value="1"/>
</dbReference>
<name>A0ABT7E3Y7_9NEIS</name>
<dbReference type="SMART" id="SM00860">
    <property type="entry name" value="SMI1_KNR4"/>
    <property type="match status" value="1"/>
</dbReference>
<evidence type="ECO:0000259" key="1">
    <source>
        <dbReference type="SMART" id="SM00860"/>
    </source>
</evidence>
<reference evidence="2" key="1">
    <citation type="submission" date="2023-03" db="EMBL/GenBank/DDBJ databases">
        <title>Chitinimonas shenzhenensis gen. nov., sp. nov., a novel member of family Burkholderiaceae isolated from activated sludge collected in Shen Zhen, China.</title>
        <authorList>
            <person name="Wang X."/>
        </authorList>
    </citation>
    <scope>NUCLEOTIDE SEQUENCE</scope>
    <source>
        <strain evidence="2">DQS-5</strain>
    </source>
</reference>
<evidence type="ECO:0000313" key="3">
    <source>
        <dbReference type="Proteomes" id="UP001172778"/>
    </source>
</evidence>
<keyword evidence="3" id="KW-1185">Reference proteome</keyword>
<sequence>MNKDTLISSLIDAQLCKQGEAKGCSQEEIAALEQSTGLSFPLQYREFLLAIGKRAGRLFQGTDIFLPAISGLKDEAINLLEENEEDFNLPKEAFVFSMHQGYEFNYFNTSEGDDPPVYQYVEGNGPPVLTWNSFSEFLNDSITLHSRSMEN</sequence>
<comment type="caution">
    <text evidence="2">The sequence shown here is derived from an EMBL/GenBank/DDBJ whole genome shotgun (WGS) entry which is preliminary data.</text>
</comment>
<dbReference type="InterPro" id="IPR018958">
    <property type="entry name" value="Knr4/Smi1-like_dom"/>
</dbReference>
<evidence type="ECO:0000313" key="2">
    <source>
        <dbReference type="EMBL" id="MDK2127018.1"/>
    </source>
</evidence>